<organism evidence="3 4">
    <name type="scientific">Austropuccinia psidii MF-1</name>
    <dbReference type="NCBI Taxonomy" id="1389203"/>
    <lineage>
        <taxon>Eukaryota</taxon>
        <taxon>Fungi</taxon>
        <taxon>Dikarya</taxon>
        <taxon>Basidiomycota</taxon>
        <taxon>Pucciniomycotina</taxon>
        <taxon>Pucciniomycetes</taxon>
        <taxon>Pucciniales</taxon>
        <taxon>Sphaerophragmiaceae</taxon>
        <taxon>Austropuccinia</taxon>
    </lineage>
</organism>
<comment type="caution">
    <text evidence="3">The sequence shown here is derived from an EMBL/GenBank/DDBJ whole genome shotgun (WGS) entry which is preliminary data.</text>
</comment>
<evidence type="ECO:0000313" key="3">
    <source>
        <dbReference type="EMBL" id="MBW0534677.1"/>
    </source>
</evidence>
<evidence type="ECO:0000313" key="4">
    <source>
        <dbReference type="Proteomes" id="UP000765509"/>
    </source>
</evidence>
<dbReference type="Pfam" id="PF25597">
    <property type="entry name" value="SH3_retrovirus"/>
    <property type="match status" value="1"/>
</dbReference>
<feature type="region of interest" description="Disordered" evidence="1">
    <location>
        <begin position="67"/>
        <end position="118"/>
    </location>
</feature>
<accession>A0A9Q3FCZ0</accession>
<dbReference type="OrthoDB" id="413361at2759"/>
<reference evidence="3" key="1">
    <citation type="submission" date="2021-03" db="EMBL/GenBank/DDBJ databases">
        <title>Draft genome sequence of rust myrtle Austropuccinia psidii MF-1, a brazilian biotype.</title>
        <authorList>
            <person name="Quecine M.C."/>
            <person name="Pachon D.M.R."/>
            <person name="Bonatelli M.L."/>
            <person name="Correr F.H."/>
            <person name="Franceschini L.M."/>
            <person name="Leite T.F."/>
            <person name="Margarido G.R.A."/>
            <person name="Almeida C.A."/>
            <person name="Ferrarezi J.A."/>
            <person name="Labate C.A."/>
        </authorList>
    </citation>
    <scope>NUCLEOTIDE SEQUENCE</scope>
    <source>
        <strain evidence="3">MF-1</strain>
    </source>
</reference>
<dbReference type="AlphaFoldDB" id="A0A9Q3FCZ0"/>
<proteinExistence type="predicted"/>
<dbReference type="EMBL" id="AVOT02039580">
    <property type="protein sequence ID" value="MBW0534677.1"/>
    <property type="molecule type" value="Genomic_DNA"/>
</dbReference>
<sequence length="144" mass="15664">MDHLDPFGLPVYIHVNKANLKSNPHPHAEKGFFLGYSEGHKNLCVYNFTTNKIQIMHDCVFDVKSQETTSNSSEKEISCLGSTSSVPISNTGSETSIPDASSPLVETGPPLNTNNSITSSSFQTATEFNNKSDRVSFGLSTLIH</sequence>
<gene>
    <name evidence="3" type="ORF">O181_074392</name>
</gene>
<dbReference type="InterPro" id="IPR057670">
    <property type="entry name" value="SH3_retrovirus"/>
</dbReference>
<evidence type="ECO:0000259" key="2">
    <source>
        <dbReference type="Pfam" id="PF25597"/>
    </source>
</evidence>
<evidence type="ECO:0000256" key="1">
    <source>
        <dbReference type="SAM" id="MobiDB-lite"/>
    </source>
</evidence>
<keyword evidence="4" id="KW-1185">Reference proteome</keyword>
<feature type="compositionally biased region" description="Polar residues" evidence="1">
    <location>
        <begin position="80"/>
        <end position="99"/>
    </location>
</feature>
<name>A0A9Q3FCZ0_9BASI</name>
<feature type="domain" description="Retroviral polymerase SH3-like" evidence="2">
    <location>
        <begin position="11"/>
        <end position="69"/>
    </location>
</feature>
<dbReference type="Proteomes" id="UP000765509">
    <property type="component" value="Unassembled WGS sequence"/>
</dbReference>
<protein>
    <recommendedName>
        <fullName evidence="2">Retroviral polymerase SH3-like domain-containing protein</fullName>
    </recommendedName>
</protein>